<dbReference type="AlphaFoldDB" id="A0A336N2H7"/>
<dbReference type="InterPro" id="IPR003599">
    <property type="entry name" value="Ig_sub"/>
</dbReference>
<evidence type="ECO:0000256" key="3">
    <source>
        <dbReference type="ARBA" id="ARBA00023157"/>
    </source>
</evidence>
<dbReference type="GO" id="GO:0098609">
    <property type="term" value="P:cell-cell adhesion"/>
    <property type="evidence" value="ECO:0007669"/>
    <property type="project" value="TreeGrafter"/>
</dbReference>
<keyword evidence="4" id="KW-0325">Glycoprotein</keyword>
<evidence type="ECO:0000259" key="6">
    <source>
        <dbReference type="PROSITE" id="PS50835"/>
    </source>
</evidence>
<evidence type="ECO:0000313" key="7">
    <source>
        <dbReference type="EMBL" id="SSX34997.1"/>
    </source>
</evidence>
<evidence type="ECO:0000256" key="4">
    <source>
        <dbReference type="ARBA" id="ARBA00023180"/>
    </source>
</evidence>
<dbReference type="EMBL" id="UFQT01003431">
    <property type="protein sequence ID" value="SSX34997.1"/>
    <property type="molecule type" value="Genomic_DNA"/>
</dbReference>
<dbReference type="PROSITE" id="PS50835">
    <property type="entry name" value="IG_LIKE"/>
    <property type="match status" value="2"/>
</dbReference>
<dbReference type="GO" id="GO:0050839">
    <property type="term" value="F:cell adhesion molecule binding"/>
    <property type="evidence" value="ECO:0007669"/>
    <property type="project" value="TreeGrafter"/>
</dbReference>
<reference evidence="7" key="1">
    <citation type="submission" date="2018-07" db="EMBL/GenBank/DDBJ databases">
        <authorList>
            <person name="Quirk P.G."/>
            <person name="Krulwich T.A."/>
        </authorList>
    </citation>
    <scope>NUCLEOTIDE SEQUENCE</scope>
</reference>
<name>A0A336N2H7_CULSO</name>
<dbReference type="InterPro" id="IPR013098">
    <property type="entry name" value="Ig_I-set"/>
</dbReference>
<keyword evidence="2" id="KW-0472">Membrane</keyword>
<dbReference type="InterPro" id="IPR036179">
    <property type="entry name" value="Ig-like_dom_sf"/>
</dbReference>
<dbReference type="Pfam" id="PF07679">
    <property type="entry name" value="I-set"/>
    <property type="match status" value="2"/>
</dbReference>
<protein>
    <submittedName>
        <fullName evidence="7">CSON008912 protein</fullName>
    </submittedName>
</protein>
<sequence length="249" mass="27872">MISNYSNFFTVKASTGLQRFSEQPKYTEVNPGEDALLTCKVIEKRGVCSWQKDNKPVGIYPKKYEWASSSMGMHAPHPGGDCSLWVRSATLDFDDGIWECQVTASDFTTQDALTSQPVRLVVRASTGLQRFSEQPKYTEVNPGEDALLTCKVIEKRGVCSWQKDNKPVGIYPKKYEWASSSMGMHAPHPGGDCSLWVRSATLDFDDGIWECQVTASDFTTQDALTSQPVRLVVRETTRHVNATDRNDMN</sequence>
<dbReference type="InterPro" id="IPR051275">
    <property type="entry name" value="Cell_adhesion_signaling"/>
</dbReference>
<dbReference type="GO" id="GO:0005911">
    <property type="term" value="C:cell-cell junction"/>
    <property type="evidence" value="ECO:0007669"/>
    <property type="project" value="TreeGrafter"/>
</dbReference>
<dbReference type="InterPro" id="IPR007110">
    <property type="entry name" value="Ig-like_dom"/>
</dbReference>
<dbReference type="Gene3D" id="2.60.40.10">
    <property type="entry name" value="Immunoglobulins"/>
    <property type="match status" value="2"/>
</dbReference>
<keyword evidence="5" id="KW-0393">Immunoglobulin domain</keyword>
<dbReference type="PANTHER" id="PTHR11640:SF154">
    <property type="entry name" value="IRREGULAR CHIASM C-ROUGHEST PROTEIN-LIKE PROTEIN"/>
    <property type="match status" value="1"/>
</dbReference>
<evidence type="ECO:0000256" key="2">
    <source>
        <dbReference type="ARBA" id="ARBA00023136"/>
    </source>
</evidence>
<evidence type="ECO:0000256" key="5">
    <source>
        <dbReference type="ARBA" id="ARBA00023319"/>
    </source>
</evidence>
<accession>A0A336N2H7</accession>
<comment type="subcellular location">
    <subcellularLocation>
        <location evidence="1">Membrane</location>
        <topology evidence="1">Single-pass type I membrane protein</topology>
    </subcellularLocation>
</comment>
<organism evidence="7">
    <name type="scientific">Culicoides sonorensis</name>
    <name type="common">Biting midge</name>
    <dbReference type="NCBI Taxonomy" id="179676"/>
    <lineage>
        <taxon>Eukaryota</taxon>
        <taxon>Metazoa</taxon>
        <taxon>Ecdysozoa</taxon>
        <taxon>Arthropoda</taxon>
        <taxon>Hexapoda</taxon>
        <taxon>Insecta</taxon>
        <taxon>Pterygota</taxon>
        <taxon>Neoptera</taxon>
        <taxon>Endopterygota</taxon>
        <taxon>Diptera</taxon>
        <taxon>Nematocera</taxon>
        <taxon>Chironomoidea</taxon>
        <taxon>Ceratopogonidae</taxon>
        <taxon>Ceratopogoninae</taxon>
        <taxon>Culicoides</taxon>
        <taxon>Monoculicoides</taxon>
    </lineage>
</organism>
<feature type="domain" description="Ig-like" evidence="6">
    <location>
        <begin position="18"/>
        <end position="114"/>
    </location>
</feature>
<keyword evidence="3" id="KW-1015">Disulfide bond</keyword>
<gene>
    <name evidence="7" type="primary">CSON008912</name>
</gene>
<evidence type="ECO:0000256" key="1">
    <source>
        <dbReference type="ARBA" id="ARBA00004479"/>
    </source>
</evidence>
<dbReference type="SMART" id="SM00409">
    <property type="entry name" value="IG"/>
    <property type="match status" value="2"/>
</dbReference>
<dbReference type="PANTHER" id="PTHR11640">
    <property type="entry name" value="NEPHRIN"/>
    <property type="match status" value="1"/>
</dbReference>
<proteinExistence type="predicted"/>
<dbReference type="InterPro" id="IPR013783">
    <property type="entry name" value="Ig-like_fold"/>
</dbReference>
<dbReference type="SUPFAM" id="SSF48726">
    <property type="entry name" value="Immunoglobulin"/>
    <property type="match status" value="2"/>
</dbReference>
<feature type="domain" description="Ig-like" evidence="6">
    <location>
        <begin position="117"/>
        <end position="225"/>
    </location>
</feature>
<dbReference type="VEuPathDB" id="VectorBase:CSON008912"/>
<dbReference type="GO" id="GO:0005886">
    <property type="term" value="C:plasma membrane"/>
    <property type="evidence" value="ECO:0007669"/>
    <property type="project" value="TreeGrafter"/>
</dbReference>